<name>A0A976XK74_THEOR</name>
<evidence type="ECO:0000313" key="2">
    <source>
        <dbReference type="Proteomes" id="UP000244803"/>
    </source>
</evidence>
<dbReference type="AlphaFoldDB" id="A0A976XK74"/>
<dbReference type="EMBL" id="CP056068">
    <property type="protein sequence ID" value="UVC54757.1"/>
    <property type="molecule type" value="Genomic_DNA"/>
</dbReference>
<accession>A0A976XK74</accession>
<proteinExistence type="predicted"/>
<dbReference type="Proteomes" id="UP000244803">
    <property type="component" value="Chromosome 2"/>
</dbReference>
<reference evidence="1" key="1">
    <citation type="submission" date="2022-07" db="EMBL/GenBank/DDBJ databases">
        <title>Evaluation of T. orientalis genome assembly methods using nanopore sequencing and analysis of variation between genomes.</title>
        <authorList>
            <person name="Yam J."/>
            <person name="Micallef M.L."/>
            <person name="Liu M."/>
            <person name="Djordjevic S.P."/>
            <person name="Bogema D.R."/>
            <person name="Jenkins C."/>
        </authorList>
    </citation>
    <scope>NUCLEOTIDE SEQUENCE</scope>
    <source>
        <strain evidence="1">Fish Creek</strain>
    </source>
</reference>
<organism evidence="1 2">
    <name type="scientific">Theileria orientalis</name>
    <dbReference type="NCBI Taxonomy" id="68886"/>
    <lineage>
        <taxon>Eukaryota</taxon>
        <taxon>Sar</taxon>
        <taxon>Alveolata</taxon>
        <taxon>Apicomplexa</taxon>
        <taxon>Aconoidasida</taxon>
        <taxon>Piroplasmida</taxon>
        <taxon>Theileriidae</taxon>
        <taxon>Theileria</taxon>
    </lineage>
</organism>
<gene>
    <name evidence="1" type="ORF">MACJ_003728</name>
</gene>
<evidence type="ECO:0000313" key="1">
    <source>
        <dbReference type="EMBL" id="UVC54757.1"/>
    </source>
</evidence>
<protein>
    <submittedName>
        <fullName evidence="1">Uncharacterized protein</fullName>
    </submittedName>
</protein>
<sequence>MDSEIDRPTIIKVCEVMIGTENRPK</sequence>